<dbReference type="PROSITE" id="PS00595">
    <property type="entry name" value="AA_TRANSFER_CLASS_5"/>
    <property type="match status" value="1"/>
</dbReference>
<keyword evidence="10" id="KW-0411">Iron-sulfur</keyword>
<dbReference type="OrthoDB" id="9808002at2"/>
<evidence type="ECO:0000256" key="10">
    <source>
        <dbReference type="ARBA" id="ARBA00023014"/>
    </source>
</evidence>
<sequence length="391" mass="40268">MNAGSRIYLDHNATTPLRPAARDAMVVALGGPANASSVHGEGRAARGLVESARRSLAAATGAKVKNIVFTSGATEANVTVLTPNISVSGQLRPATRLFVGATEHASVLSAGRFDPRRVTILPVTGDGVIDKSQAERLVRGEAEAGGVPLVSVMAANNETGVVQPLAGISRIVRDAGGYLHVDAVQALGRIPVSIGAWDCDIMSVSSHKIGGPQGVGAIVYGRDDLRAAPLITGGGQEGRHRAGTENVAAIAGFGAALEELAVAEEAARITALRDWLEAELRHIYGDTVVFGRDVPRLPNTISFAVAGMVAETALIACDLAGAAVSSGSACSSGKVSSSHVLEAMGVPVDLARGALRLSLGWTSTREDVERFAEIWRGLVNRMKPAKAGKAA</sequence>
<dbReference type="PANTHER" id="PTHR11601:SF34">
    <property type="entry name" value="CYSTEINE DESULFURASE"/>
    <property type="match status" value="1"/>
</dbReference>
<dbReference type="GO" id="GO:0046872">
    <property type="term" value="F:metal ion binding"/>
    <property type="evidence" value="ECO:0007669"/>
    <property type="project" value="UniProtKB-KW"/>
</dbReference>
<dbReference type="GO" id="GO:0051536">
    <property type="term" value="F:iron-sulfur cluster binding"/>
    <property type="evidence" value="ECO:0007669"/>
    <property type="project" value="UniProtKB-KW"/>
</dbReference>
<evidence type="ECO:0000256" key="5">
    <source>
        <dbReference type="ARBA" id="ARBA00013558"/>
    </source>
</evidence>
<evidence type="ECO:0000256" key="7">
    <source>
        <dbReference type="ARBA" id="ARBA00022723"/>
    </source>
</evidence>
<feature type="domain" description="Aminotransferase class V" evidence="13">
    <location>
        <begin position="7"/>
        <end position="371"/>
    </location>
</feature>
<comment type="similarity">
    <text evidence="3">Belongs to the class-V pyridoxal-phosphate-dependent aminotransferase family. NifS/IscS subfamily.</text>
</comment>
<evidence type="ECO:0000256" key="11">
    <source>
        <dbReference type="ARBA" id="ARBA00050776"/>
    </source>
</evidence>
<comment type="caution">
    <text evidence="14">The sequence shown here is derived from an EMBL/GenBank/DDBJ whole genome shotgun (WGS) entry which is preliminary data.</text>
</comment>
<comment type="cofactor">
    <cofactor evidence="1 12">
        <name>pyridoxal 5'-phosphate</name>
        <dbReference type="ChEBI" id="CHEBI:597326"/>
    </cofactor>
</comment>
<dbReference type="RefSeq" id="WP_107990168.1">
    <property type="nucleotide sequence ID" value="NZ_QAYG01000004.1"/>
</dbReference>
<reference evidence="14 15" key="1">
    <citation type="submission" date="2018-04" db="EMBL/GenBank/DDBJ databases">
        <title>Genomic Encyclopedia of Archaeal and Bacterial Type Strains, Phase II (KMG-II): from individual species to whole genera.</title>
        <authorList>
            <person name="Goeker M."/>
        </authorList>
    </citation>
    <scope>NUCLEOTIDE SEQUENCE [LARGE SCALE GENOMIC DNA]</scope>
    <source>
        <strain evidence="14 15">DSM 23382</strain>
    </source>
</reference>
<dbReference type="Gene3D" id="3.40.640.10">
    <property type="entry name" value="Type I PLP-dependent aspartate aminotransferase-like (Major domain)"/>
    <property type="match status" value="1"/>
</dbReference>
<dbReference type="Gene3D" id="1.10.260.50">
    <property type="match status" value="1"/>
</dbReference>
<comment type="catalytic activity">
    <reaction evidence="11">
        <text>(sulfur carrier)-H + L-cysteine = (sulfur carrier)-SH + L-alanine</text>
        <dbReference type="Rhea" id="RHEA:43892"/>
        <dbReference type="Rhea" id="RHEA-COMP:14737"/>
        <dbReference type="Rhea" id="RHEA-COMP:14739"/>
        <dbReference type="ChEBI" id="CHEBI:29917"/>
        <dbReference type="ChEBI" id="CHEBI:35235"/>
        <dbReference type="ChEBI" id="CHEBI:57972"/>
        <dbReference type="ChEBI" id="CHEBI:64428"/>
        <dbReference type="EC" id="2.8.1.7"/>
    </reaction>
</comment>
<comment type="function">
    <text evidence="2">Catalyzes the removal of elemental sulfur atoms from cysteine to produce alanine. Seems to participate in the biosynthesis of the nitrogenase metalloclusters by providing the inorganic sulfur required for the Fe-S core formation.</text>
</comment>
<name>A0A2T5V9Y0_9HYPH</name>
<dbReference type="Pfam" id="PF00266">
    <property type="entry name" value="Aminotran_5"/>
    <property type="match status" value="1"/>
</dbReference>
<keyword evidence="8" id="KW-0663">Pyridoxal phosphate</keyword>
<dbReference type="InterPro" id="IPR016454">
    <property type="entry name" value="Cysteine_dSase"/>
</dbReference>
<keyword evidence="7" id="KW-0479">Metal-binding</keyword>
<proteinExistence type="inferred from homology"/>
<dbReference type="PANTHER" id="PTHR11601">
    <property type="entry name" value="CYSTEINE DESULFURYLASE FAMILY MEMBER"/>
    <property type="match status" value="1"/>
</dbReference>
<dbReference type="GO" id="GO:0031071">
    <property type="term" value="F:cysteine desulfurase activity"/>
    <property type="evidence" value="ECO:0007669"/>
    <property type="project" value="UniProtKB-EC"/>
</dbReference>
<evidence type="ECO:0000256" key="8">
    <source>
        <dbReference type="ARBA" id="ARBA00022898"/>
    </source>
</evidence>
<dbReference type="InterPro" id="IPR015424">
    <property type="entry name" value="PyrdxlP-dep_Trfase"/>
</dbReference>
<evidence type="ECO:0000256" key="2">
    <source>
        <dbReference type="ARBA" id="ARBA00003120"/>
    </source>
</evidence>
<evidence type="ECO:0000256" key="3">
    <source>
        <dbReference type="ARBA" id="ARBA00006490"/>
    </source>
</evidence>
<dbReference type="InterPro" id="IPR015421">
    <property type="entry name" value="PyrdxlP-dep_Trfase_major"/>
</dbReference>
<evidence type="ECO:0000256" key="9">
    <source>
        <dbReference type="ARBA" id="ARBA00023004"/>
    </source>
</evidence>
<keyword evidence="15" id="KW-1185">Reference proteome</keyword>
<dbReference type="InterPro" id="IPR020578">
    <property type="entry name" value="Aminotrans_V_PyrdxlP_BS"/>
</dbReference>
<evidence type="ECO:0000256" key="6">
    <source>
        <dbReference type="ARBA" id="ARBA00022679"/>
    </source>
</evidence>
<dbReference type="EMBL" id="QAYG01000004">
    <property type="protein sequence ID" value="PTW60566.1"/>
    <property type="molecule type" value="Genomic_DNA"/>
</dbReference>
<dbReference type="InterPro" id="IPR015422">
    <property type="entry name" value="PyrdxlP-dep_Trfase_small"/>
</dbReference>
<evidence type="ECO:0000259" key="13">
    <source>
        <dbReference type="Pfam" id="PF00266"/>
    </source>
</evidence>
<dbReference type="Gene3D" id="3.90.1150.10">
    <property type="entry name" value="Aspartate Aminotransferase, domain 1"/>
    <property type="match status" value="1"/>
</dbReference>
<dbReference type="AlphaFoldDB" id="A0A2T5V9Y0"/>
<keyword evidence="6" id="KW-0808">Transferase</keyword>
<evidence type="ECO:0000256" key="12">
    <source>
        <dbReference type="RuleBase" id="RU004504"/>
    </source>
</evidence>
<dbReference type="InterPro" id="IPR000192">
    <property type="entry name" value="Aminotrans_V_dom"/>
</dbReference>
<dbReference type="SUPFAM" id="SSF53383">
    <property type="entry name" value="PLP-dependent transferases"/>
    <property type="match status" value="1"/>
</dbReference>
<protein>
    <recommendedName>
        <fullName evidence="5">Cysteine desulfurase</fullName>
        <ecNumber evidence="4">2.8.1.7</ecNumber>
    </recommendedName>
</protein>
<accession>A0A2T5V9Y0</accession>
<evidence type="ECO:0000256" key="1">
    <source>
        <dbReference type="ARBA" id="ARBA00001933"/>
    </source>
</evidence>
<keyword evidence="9" id="KW-0408">Iron</keyword>
<evidence type="ECO:0000313" key="14">
    <source>
        <dbReference type="EMBL" id="PTW60566.1"/>
    </source>
</evidence>
<dbReference type="Proteomes" id="UP000244081">
    <property type="component" value="Unassembled WGS sequence"/>
</dbReference>
<gene>
    <name evidence="14" type="ORF">C8N35_104191</name>
</gene>
<dbReference type="EC" id="2.8.1.7" evidence="4"/>
<evidence type="ECO:0000313" key="15">
    <source>
        <dbReference type="Proteomes" id="UP000244081"/>
    </source>
</evidence>
<organism evidence="14 15">
    <name type="scientific">Breoghania corrubedonensis</name>
    <dbReference type="NCBI Taxonomy" id="665038"/>
    <lineage>
        <taxon>Bacteria</taxon>
        <taxon>Pseudomonadati</taxon>
        <taxon>Pseudomonadota</taxon>
        <taxon>Alphaproteobacteria</taxon>
        <taxon>Hyphomicrobiales</taxon>
        <taxon>Stappiaceae</taxon>
        <taxon>Breoghania</taxon>
    </lineage>
</organism>
<dbReference type="PIRSF" id="PIRSF005572">
    <property type="entry name" value="NifS"/>
    <property type="match status" value="1"/>
</dbReference>
<evidence type="ECO:0000256" key="4">
    <source>
        <dbReference type="ARBA" id="ARBA00012239"/>
    </source>
</evidence>